<gene>
    <name evidence="1" type="ORF">CR513_61955</name>
</gene>
<evidence type="ECO:0000313" key="1">
    <source>
        <dbReference type="EMBL" id="RDX58809.1"/>
    </source>
</evidence>
<dbReference type="EMBL" id="QJKJ01017248">
    <property type="protein sequence ID" value="RDX58809.1"/>
    <property type="molecule type" value="Genomic_DNA"/>
</dbReference>
<protein>
    <submittedName>
        <fullName evidence="1">Uncharacterized protein</fullName>
    </submittedName>
</protein>
<organism evidence="1 2">
    <name type="scientific">Mucuna pruriens</name>
    <name type="common">Velvet bean</name>
    <name type="synonym">Dolichos pruriens</name>
    <dbReference type="NCBI Taxonomy" id="157652"/>
    <lineage>
        <taxon>Eukaryota</taxon>
        <taxon>Viridiplantae</taxon>
        <taxon>Streptophyta</taxon>
        <taxon>Embryophyta</taxon>
        <taxon>Tracheophyta</taxon>
        <taxon>Spermatophyta</taxon>
        <taxon>Magnoliopsida</taxon>
        <taxon>eudicotyledons</taxon>
        <taxon>Gunneridae</taxon>
        <taxon>Pentapetalae</taxon>
        <taxon>rosids</taxon>
        <taxon>fabids</taxon>
        <taxon>Fabales</taxon>
        <taxon>Fabaceae</taxon>
        <taxon>Papilionoideae</taxon>
        <taxon>50 kb inversion clade</taxon>
        <taxon>NPAAA clade</taxon>
        <taxon>indigoferoid/millettioid clade</taxon>
        <taxon>Phaseoleae</taxon>
        <taxon>Mucuna</taxon>
    </lineage>
</organism>
<name>A0A371E1Q3_MUCPR</name>
<evidence type="ECO:0000313" key="2">
    <source>
        <dbReference type="Proteomes" id="UP000257109"/>
    </source>
</evidence>
<proteinExistence type="predicted"/>
<keyword evidence="2" id="KW-1185">Reference proteome</keyword>
<dbReference type="Proteomes" id="UP000257109">
    <property type="component" value="Unassembled WGS sequence"/>
</dbReference>
<accession>A0A371E1Q3</accession>
<reference evidence="1" key="1">
    <citation type="submission" date="2018-05" db="EMBL/GenBank/DDBJ databases">
        <title>Draft genome of Mucuna pruriens seed.</title>
        <authorList>
            <person name="Nnadi N.E."/>
            <person name="Vos R."/>
            <person name="Hasami M.H."/>
            <person name="Devisetty U.K."/>
            <person name="Aguiy J.C."/>
        </authorList>
    </citation>
    <scope>NUCLEOTIDE SEQUENCE [LARGE SCALE GENOMIC DNA]</scope>
    <source>
        <strain evidence="1">JCA_2017</strain>
    </source>
</reference>
<feature type="non-terminal residue" evidence="1">
    <location>
        <position position="1"/>
    </location>
</feature>
<sequence length="104" mass="11581">MHFLSRSSSSLQFAATSRKVRSFPLSLHTPLIWIGLFKVECFAFGWLKANQSSLSRVNEVVAPSDLVLILDEIGCLDHCQYYVPEVAGNLSNSVRPKHDVCEDG</sequence>
<dbReference type="AlphaFoldDB" id="A0A371E1Q3"/>
<comment type="caution">
    <text evidence="1">The sequence shown here is derived from an EMBL/GenBank/DDBJ whole genome shotgun (WGS) entry which is preliminary data.</text>
</comment>